<gene>
    <name evidence="3" type="ORF">C1I93_09080</name>
</gene>
<name>A0A2W2DC20_9ACTN</name>
<dbReference type="EMBL" id="POTX01000041">
    <property type="protein sequence ID" value="PZF98399.1"/>
    <property type="molecule type" value="Genomic_DNA"/>
</dbReference>
<dbReference type="AlphaFoldDB" id="A0A2W2DC20"/>
<keyword evidence="2" id="KW-0812">Transmembrane</keyword>
<accession>A0A2W2DC20</accession>
<evidence type="ECO:0000313" key="4">
    <source>
        <dbReference type="Proteomes" id="UP000248627"/>
    </source>
</evidence>
<keyword evidence="2" id="KW-1133">Transmembrane helix</keyword>
<dbReference type="OrthoDB" id="3405859at2"/>
<comment type="caution">
    <text evidence="3">The sequence shown here is derived from an EMBL/GenBank/DDBJ whole genome shotgun (WGS) entry which is preliminary data.</text>
</comment>
<reference evidence="3 4" key="1">
    <citation type="submission" date="2018-01" db="EMBL/GenBank/DDBJ databases">
        <title>Draft genome sequence of Jishengella endophytica.</title>
        <authorList>
            <person name="Sahin N."/>
            <person name="Ay H."/>
            <person name="Saygin H."/>
        </authorList>
    </citation>
    <scope>NUCLEOTIDE SEQUENCE [LARGE SCALE GENOMIC DNA]</scope>
    <source>
        <strain evidence="3 4">DSM 45430</strain>
    </source>
</reference>
<sequence>MVKLSARWPHRSRIVHAFGLLTLLGATILVVLVRDPALSSTRLAEPVPAPEITVVQGDPLDPDGSGGASDEFATDTAEASTEQPLPGHGGSAPSADEPALPGHATGERTSTEISRSLFWSGVFGLSISLAGLGLVGTRRRRW</sequence>
<evidence type="ECO:0000256" key="2">
    <source>
        <dbReference type="SAM" id="Phobius"/>
    </source>
</evidence>
<keyword evidence="4" id="KW-1185">Reference proteome</keyword>
<feature type="region of interest" description="Disordered" evidence="1">
    <location>
        <begin position="48"/>
        <end position="108"/>
    </location>
</feature>
<dbReference type="RefSeq" id="WP_111242802.1">
    <property type="nucleotide sequence ID" value="NZ_AP023358.1"/>
</dbReference>
<feature type="transmembrane region" description="Helical" evidence="2">
    <location>
        <begin position="12"/>
        <end position="33"/>
    </location>
</feature>
<proteinExistence type="predicted"/>
<feature type="transmembrane region" description="Helical" evidence="2">
    <location>
        <begin position="117"/>
        <end position="136"/>
    </location>
</feature>
<keyword evidence="2" id="KW-0472">Membrane</keyword>
<evidence type="ECO:0000256" key="1">
    <source>
        <dbReference type="SAM" id="MobiDB-lite"/>
    </source>
</evidence>
<evidence type="ECO:0000313" key="3">
    <source>
        <dbReference type="EMBL" id="PZF98399.1"/>
    </source>
</evidence>
<protein>
    <submittedName>
        <fullName evidence="3">Uncharacterized protein</fullName>
    </submittedName>
</protein>
<dbReference type="Proteomes" id="UP000248627">
    <property type="component" value="Unassembled WGS sequence"/>
</dbReference>
<organism evidence="3 4">
    <name type="scientific">Micromonospora endophytica</name>
    <dbReference type="NCBI Taxonomy" id="515350"/>
    <lineage>
        <taxon>Bacteria</taxon>
        <taxon>Bacillati</taxon>
        <taxon>Actinomycetota</taxon>
        <taxon>Actinomycetes</taxon>
        <taxon>Micromonosporales</taxon>
        <taxon>Micromonosporaceae</taxon>
        <taxon>Micromonospora</taxon>
    </lineage>
</organism>